<sequence length="61" mass="6909">MDIKIRGAQEHNLKDVDVDIVDGVTVVTSVSGSGKTSLIFDILFKEARRRFLELFQLIRMS</sequence>
<evidence type="ECO:0000256" key="6">
    <source>
        <dbReference type="ARBA" id="ARBA00022769"/>
    </source>
</evidence>
<comment type="caution">
    <text evidence="11">The sequence shown here is derived from an EMBL/GenBank/DDBJ whole genome shotgun (WGS) entry which is preliminary data.</text>
</comment>
<comment type="subcellular location">
    <subcellularLocation>
        <location evidence="1">Cytoplasm</location>
    </subcellularLocation>
</comment>
<protein>
    <recommendedName>
        <fullName evidence="12">UvrA interaction domain-containing protein</fullName>
    </recommendedName>
</protein>
<dbReference type="GO" id="GO:0005524">
    <property type="term" value="F:ATP binding"/>
    <property type="evidence" value="ECO:0007669"/>
    <property type="project" value="UniProtKB-KW"/>
</dbReference>
<dbReference type="AlphaFoldDB" id="A0A0F9NHC2"/>
<dbReference type="EMBL" id="LAZR01004148">
    <property type="protein sequence ID" value="KKN11317.1"/>
    <property type="molecule type" value="Genomic_DNA"/>
</dbReference>
<keyword evidence="5" id="KW-0227">DNA damage</keyword>
<gene>
    <name evidence="11" type="ORF">LCGC14_1027810</name>
</gene>
<keyword evidence="9" id="KW-0238">DNA-binding</keyword>
<keyword evidence="7" id="KW-0067">ATP-binding</keyword>
<evidence type="ECO:0000313" key="11">
    <source>
        <dbReference type="EMBL" id="KKN11317.1"/>
    </source>
</evidence>
<evidence type="ECO:0008006" key="12">
    <source>
        <dbReference type="Google" id="ProtNLM"/>
    </source>
</evidence>
<dbReference type="InterPro" id="IPR027417">
    <property type="entry name" value="P-loop_NTPase"/>
</dbReference>
<organism evidence="11">
    <name type="scientific">marine sediment metagenome</name>
    <dbReference type="NCBI Taxonomy" id="412755"/>
    <lineage>
        <taxon>unclassified sequences</taxon>
        <taxon>metagenomes</taxon>
        <taxon>ecological metagenomes</taxon>
    </lineage>
</organism>
<dbReference type="GO" id="GO:0006281">
    <property type="term" value="P:DNA repair"/>
    <property type="evidence" value="ECO:0007669"/>
    <property type="project" value="UniProtKB-KW"/>
</dbReference>
<keyword evidence="6" id="KW-0228">DNA excision</keyword>
<keyword evidence="2" id="KW-0963">Cytoplasm</keyword>
<dbReference type="GO" id="GO:0005737">
    <property type="term" value="C:cytoplasm"/>
    <property type="evidence" value="ECO:0007669"/>
    <property type="project" value="UniProtKB-SubCell"/>
</dbReference>
<dbReference type="PANTHER" id="PTHR43152:SF3">
    <property type="entry name" value="UVRABC SYSTEM PROTEIN A"/>
    <property type="match status" value="1"/>
</dbReference>
<keyword evidence="3" id="KW-0677">Repeat</keyword>
<evidence type="ECO:0000256" key="1">
    <source>
        <dbReference type="ARBA" id="ARBA00004496"/>
    </source>
</evidence>
<evidence type="ECO:0000256" key="8">
    <source>
        <dbReference type="ARBA" id="ARBA00022881"/>
    </source>
</evidence>
<evidence type="ECO:0000256" key="5">
    <source>
        <dbReference type="ARBA" id="ARBA00022763"/>
    </source>
</evidence>
<dbReference type="Gene3D" id="3.40.50.300">
    <property type="entry name" value="P-loop containing nucleotide triphosphate hydrolases"/>
    <property type="match status" value="1"/>
</dbReference>
<keyword evidence="10" id="KW-0234">DNA repair</keyword>
<evidence type="ECO:0000256" key="4">
    <source>
        <dbReference type="ARBA" id="ARBA00022741"/>
    </source>
</evidence>
<evidence type="ECO:0000256" key="9">
    <source>
        <dbReference type="ARBA" id="ARBA00023125"/>
    </source>
</evidence>
<evidence type="ECO:0000256" key="3">
    <source>
        <dbReference type="ARBA" id="ARBA00022737"/>
    </source>
</evidence>
<dbReference type="GO" id="GO:0003677">
    <property type="term" value="F:DNA binding"/>
    <property type="evidence" value="ECO:0007669"/>
    <property type="project" value="UniProtKB-KW"/>
</dbReference>
<proteinExistence type="predicted"/>
<evidence type="ECO:0000256" key="7">
    <source>
        <dbReference type="ARBA" id="ARBA00022840"/>
    </source>
</evidence>
<dbReference type="GO" id="GO:0004518">
    <property type="term" value="F:nuclease activity"/>
    <property type="evidence" value="ECO:0007669"/>
    <property type="project" value="UniProtKB-KW"/>
</dbReference>
<accession>A0A0F9NHC2</accession>
<keyword evidence="8" id="KW-0267">Excision nuclease</keyword>
<dbReference type="SUPFAM" id="SSF52540">
    <property type="entry name" value="P-loop containing nucleoside triphosphate hydrolases"/>
    <property type="match status" value="1"/>
</dbReference>
<dbReference type="PANTHER" id="PTHR43152">
    <property type="entry name" value="UVRABC SYSTEM PROTEIN A"/>
    <property type="match status" value="1"/>
</dbReference>
<reference evidence="11" key="1">
    <citation type="journal article" date="2015" name="Nature">
        <title>Complex archaea that bridge the gap between prokaryotes and eukaryotes.</title>
        <authorList>
            <person name="Spang A."/>
            <person name="Saw J.H."/>
            <person name="Jorgensen S.L."/>
            <person name="Zaremba-Niedzwiedzka K."/>
            <person name="Martijn J."/>
            <person name="Lind A.E."/>
            <person name="van Eijk R."/>
            <person name="Schleper C."/>
            <person name="Guy L."/>
            <person name="Ettema T.J."/>
        </authorList>
    </citation>
    <scope>NUCLEOTIDE SEQUENCE</scope>
</reference>
<keyword evidence="4" id="KW-0547">Nucleotide-binding</keyword>
<evidence type="ECO:0000256" key="10">
    <source>
        <dbReference type="ARBA" id="ARBA00023204"/>
    </source>
</evidence>
<evidence type="ECO:0000256" key="2">
    <source>
        <dbReference type="ARBA" id="ARBA00022490"/>
    </source>
</evidence>
<name>A0A0F9NHC2_9ZZZZ</name>